<evidence type="ECO:0000256" key="6">
    <source>
        <dbReference type="SAM" id="Phobius"/>
    </source>
</evidence>
<accession>A0A438ND87</accession>
<dbReference type="PANTHER" id="PTHR45649:SF19">
    <property type="entry name" value="TRANSPORTER, PUTATIVE (EUROFUNG)-RELATED"/>
    <property type="match status" value="1"/>
</dbReference>
<comment type="subcellular location">
    <subcellularLocation>
        <location evidence="1">Membrane</location>
        <topology evidence="1">Multi-pass membrane protein</topology>
    </subcellularLocation>
</comment>
<evidence type="ECO:0000256" key="2">
    <source>
        <dbReference type="ARBA" id="ARBA00022448"/>
    </source>
</evidence>
<gene>
    <name evidence="7" type="ORF">B0A52_02505</name>
</gene>
<dbReference type="InterPro" id="IPR004840">
    <property type="entry name" value="Amino_acid_permease_CS"/>
</dbReference>
<evidence type="ECO:0008006" key="9">
    <source>
        <dbReference type="Google" id="ProtNLM"/>
    </source>
</evidence>
<organism evidence="7 8">
    <name type="scientific">Exophiala mesophila</name>
    <name type="common">Black yeast-like fungus</name>
    <dbReference type="NCBI Taxonomy" id="212818"/>
    <lineage>
        <taxon>Eukaryota</taxon>
        <taxon>Fungi</taxon>
        <taxon>Dikarya</taxon>
        <taxon>Ascomycota</taxon>
        <taxon>Pezizomycotina</taxon>
        <taxon>Eurotiomycetes</taxon>
        <taxon>Chaetothyriomycetidae</taxon>
        <taxon>Chaetothyriales</taxon>
        <taxon>Herpotrichiellaceae</taxon>
        <taxon>Exophiala</taxon>
    </lineage>
</organism>
<dbReference type="EMBL" id="NAJM01000007">
    <property type="protein sequence ID" value="RVX73615.1"/>
    <property type="molecule type" value="Genomic_DNA"/>
</dbReference>
<name>A0A438ND87_EXOME</name>
<dbReference type="VEuPathDB" id="FungiDB:PV10_07402"/>
<dbReference type="Gene3D" id="1.20.1740.10">
    <property type="entry name" value="Amino acid/polyamine transporter I"/>
    <property type="match status" value="1"/>
</dbReference>
<keyword evidence="4 6" id="KW-1133">Transmembrane helix</keyword>
<evidence type="ECO:0000256" key="3">
    <source>
        <dbReference type="ARBA" id="ARBA00022692"/>
    </source>
</evidence>
<dbReference type="OrthoDB" id="4476201at2759"/>
<feature type="transmembrane region" description="Helical" evidence="6">
    <location>
        <begin position="472"/>
        <end position="492"/>
    </location>
</feature>
<dbReference type="Proteomes" id="UP000288859">
    <property type="component" value="Unassembled WGS sequence"/>
</dbReference>
<keyword evidence="5 6" id="KW-0472">Membrane</keyword>
<sequence length="607" mass="66541">MLHTKYDTYTRYDASKEAKSNVSKYRFSRANSAAVGAESDPTKAGMLALVDANRKSLLRKGSRNGRIDLAFATTNMLDNNDMKNIPGASRVEYVAALGKVQSDQESVPIQPLESNIVGGTTLVGAEVRRTITPMTMLALCFNICSSWAGLSTSIQIALLQGGPMTLIYGMMLTTAIYLCVATVLAELASVYPTAGGQYHFTSILAPVRINRAISYICGFITTFYWIATNAAVSIITALQIAALVTWYNPDTPGHAWHVFLIFQAVALVATVCNIFMVRLLHIAHNVGSYALVALSVVLLLTSFVGLLARAKPKARDAFVWSTFINSTGWPEGICFLTGLLTPFFMFGGLDGSLHLAEEAQQPRNVVPRVCLGVVPVGFITACAYATAILYSITDFDALVNNDGWIPFEIHRQGFRSDEAALVLLFAAVVLAFFILLAVIHGSSRVVWAFARDKGFVCSGTLSYVHPKLDVPVWSLVLNWALITACGFLILASPIAFNAIISSTVVHQLISNFIPAVLLLHRRRSNEYLPTDREFAAPWWLGWAANVVMVMVIPVLVVAFVWPPFRPVTLDNMNWTVVVLGIVTVLGTTNWLFYARKHYQGPRIECQR</sequence>
<dbReference type="GO" id="GO:0006865">
    <property type="term" value="P:amino acid transport"/>
    <property type="evidence" value="ECO:0007669"/>
    <property type="project" value="InterPro"/>
</dbReference>
<feature type="transmembrane region" description="Helical" evidence="6">
    <location>
        <begin position="136"/>
        <end position="159"/>
    </location>
</feature>
<protein>
    <recommendedName>
        <fullName evidence="9">Amino acid permease/ SLC12A domain-containing protein</fullName>
    </recommendedName>
</protein>
<proteinExistence type="predicted"/>
<dbReference type="AlphaFoldDB" id="A0A438ND87"/>
<evidence type="ECO:0000256" key="5">
    <source>
        <dbReference type="ARBA" id="ARBA00023136"/>
    </source>
</evidence>
<feature type="transmembrane region" description="Helical" evidence="6">
    <location>
        <begin position="254"/>
        <end position="277"/>
    </location>
</feature>
<evidence type="ECO:0000313" key="8">
    <source>
        <dbReference type="Proteomes" id="UP000288859"/>
    </source>
</evidence>
<comment type="caution">
    <text evidence="7">The sequence shown here is derived from an EMBL/GenBank/DDBJ whole genome shotgun (WGS) entry which is preliminary data.</text>
</comment>
<keyword evidence="2" id="KW-0813">Transport</keyword>
<reference evidence="7 8" key="1">
    <citation type="submission" date="2017-03" db="EMBL/GenBank/DDBJ databases">
        <title>Genomes of endolithic fungi from Antarctica.</title>
        <authorList>
            <person name="Coleine C."/>
            <person name="Masonjones S."/>
            <person name="Stajich J.E."/>
        </authorList>
    </citation>
    <scope>NUCLEOTIDE SEQUENCE [LARGE SCALE GENOMIC DNA]</scope>
    <source>
        <strain evidence="7 8">CCFEE 6314</strain>
    </source>
</reference>
<evidence type="ECO:0000313" key="7">
    <source>
        <dbReference type="EMBL" id="RVX73615.1"/>
    </source>
</evidence>
<evidence type="ECO:0000256" key="1">
    <source>
        <dbReference type="ARBA" id="ARBA00004141"/>
    </source>
</evidence>
<dbReference type="Pfam" id="PF13520">
    <property type="entry name" value="AA_permease_2"/>
    <property type="match status" value="1"/>
</dbReference>
<feature type="transmembrane region" description="Helical" evidence="6">
    <location>
        <begin position="419"/>
        <end position="439"/>
    </location>
</feature>
<feature type="transmembrane region" description="Helical" evidence="6">
    <location>
        <begin position="212"/>
        <end position="242"/>
    </location>
</feature>
<feature type="transmembrane region" description="Helical" evidence="6">
    <location>
        <begin position="369"/>
        <end position="392"/>
    </location>
</feature>
<feature type="transmembrane region" description="Helical" evidence="6">
    <location>
        <begin position="498"/>
        <end position="519"/>
    </location>
</feature>
<dbReference type="GO" id="GO:0016020">
    <property type="term" value="C:membrane"/>
    <property type="evidence" value="ECO:0007669"/>
    <property type="project" value="UniProtKB-SubCell"/>
</dbReference>
<feature type="transmembrane region" description="Helical" evidence="6">
    <location>
        <begin position="165"/>
        <end position="191"/>
    </location>
</feature>
<feature type="transmembrane region" description="Helical" evidence="6">
    <location>
        <begin position="573"/>
        <end position="593"/>
    </location>
</feature>
<dbReference type="InterPro" id="IPR002293">
    <property type="entry name" value="AA/rel_permease1"/>
</dbReference>
<dbReference type="PROSITE" id="PS00218">
    <property type="entry name" value="AMINO_ACID_PERMEASE_1"/>
    <property type="match status" value="1"/>
</dbReference>
<feature type="transmembrane region" description="Helical" evidence="6">
    <location>
        <begin position="328"/>
        <end position="349"/>
    </location>
</feature>
<feature type="transmembrane region" description="Helical" evidence="6">
    <location>
        <begin position="289"/>
        <end position="308"/>
    </location>
</feature>
<evidence type="ECO:0000256" key="4">
    <source>
        <dbReference type="ARBA" id="ARBA00022989"/>
    </source>
</evidence>
<feature type="transmembrane region" description="Helical" evidence="6">
    <location>
        <begin position="539"/>
        <end position="561"/>
    </location>
</feature>
<dbReference type="PANTHER" id="PTHR45649">
    <property type="entry name" value="AMINO-ACID PERMEASE BAT1"/>
    <property type="match status" value="1"/>
</dbReference>
<dbReference type="GO" id="GO:0022857">
    <property type="term" value="F:transmembrane transporter activity"/>
    <property type="evidence" value="ECO:0007669"/>
    <property type="project" value="InterPro"/>
</dbReference>
<keyword evidence="3 6" id="KW-0812">Transmembrane</keyword>